<feature type="non-terminal residue" evidence="1">
    <location>
        <position position="1"/>
    </location>
</feature>
<dbReference type="AlphaFoldDB" id="A0A3M3R7N6"/>
<evidence type="ECO:0000313" key="2">
    <source>
        <dbReference type="Proteomes" id="UP000278062"/>
    </source>
</evidence>
<proteinExistence type="predicted"/>
<gene>
    <name evidence="1" type="ORF">ALQ49_100722</name>
</gene>
<dbReference type="Proteomes" id="UP000278062">
    <property type="component" value="Unassembled WGS sequence"/>
</dbReference>
<organism evidence="1 2">
    <name type="scientific">Pseudomonas syringae pv. apii</name>
    <dbReference type="NCBI Taxonomy" id="81036"/>
    <lineage>
        <taxon>Bacteria</taxon>
        <taxon>Pseudomonadati</taxon>
        <taxon>Pseudomonadota</taxon>
        <taxon>Gammaproteobacteria</taxon>
        <taxon>Pseudomonadales</taxon>
        <taxon>Pseudomonadaceae</taxon>
        <taxon>Pseudomonas</taxon>
    </lineage>
</organism>
<evidence type="ECO:0000313" key="1">
    <source>
        <dbReference type="EMBL" id="RMN92333.1"/>
    </source>
</evidence>
<dbReference type="EMBL" id="RBPL01000112">
    <property type="protein sequence ID" value="RMN92333.1"/>
    <property type="molecule type" value="Genomic_DNA"/>
</dbReference>
<name>A0A3M3R7N6_9PSED</name>
<protein>
    <submittedName>
        <fullName evidence="1">Uncharacterized protein</fullName>
    </submittedName>
</protein>
<accession>A0A3M3R7N6</accession>
<comment type="caution">
    <text evidence="1">The sequence shown here is derived from an EMBL/GenBank/DDBJ whole genome shotgun (WGS) entry which is preliminary data.</text>
</comment>
<sequence length="45" mass="4831">PPDQRQDSAVTYVALCVASDTAIKKRFRLCAVSTGKACRCVAAQM</sequence>
<reference evidence="1 2" key="1">
    <citation type="submission" date="2018-08" db="EMBL/GenBank/DDBJ databases">
        <title>Recombination of ecologically and evolutionarily significant loci maintains genetic cohesion in the Pseudomonas syringae species complex.</title>
        <authorList>
            <person name="Dillon M."/>
            <person name="Thakur S."/>
            <person name="Almeida R.N.D."/>
            <person name="Weir B.S."/>
            <person name="Guttman D.S."/>
        </authorList>
    </citation>
    <scope>NUCLEOTIDE SEQUENCE [LARGE SCALE GENOMIC DNA]</scope>
    <source>
        <strain evidence="1 2">1089_5</strain>
    </source>
</reference>